<evidence type="ECO:0000313" key="3">
    <source>
        <dbReference type="Proteomes" id="UP000825890"/>
    </source>
</evidence>
<comment type="caution">
    <text evidence="2">The sequence shown here is derived from an EMBL/GenBank/DDBJ whole genome shotgun (WGS) entry which is preliminary data.</text>
</comment>
<protein>
    <submittedName>
        <fullName evidence="2">Uncharacterized protein</fullName>
    </submittedName>
</protein>
<organism evidence="2 3">
    <name type="scientific">Cercospora kikuchii</name>
    <dbReference type="NCBI Taxonomy" id="84275"/>
    <lineage>
        <taxon>Eukaryota</taxon>
        <taxon>Fungi</taxon>
        <taxon>Dikarya</taxon>
        <taxon>Ascomycota</taxon>
        <taxon>Pezizomycotina</taxon>
        <taxon>Dothideomycetes</taxon>
        <taxon>Dothideomycetidae</taxon>
        <taxon>Mycosphaerellales</taxon>
        <taxon>Mycosphaerellaceae</taxon>
        <taxon>Cercospora</taxon>
    </lineage>
</organism>
<dbReference type="Proteomes" id="UP000825890">
    <property type="component" value="Unassembled WGS sequence"/>
</dbReference>
<accession>A0A9P3F8P2</accession>
<sequence>MLASTFSAFWNMVTFSVPGESPPSTPVRQKRAPHFRTFHRPETQSSSSSLFEHVDSPDSGIDVMPMSEVKKFVASRSIDPKRLSAIPEEVNGSSDPDYIPEETIPGVAKYTEEGKKRSQVTDQYEDVFQDSNAPALVDGLYRLQAPGPGLRHRGKVPRGTRSSSPKSHDPKRTLEEAADANGEPGLRGVTVARREGPMMARYVTSRTVQEWVDGGNRPGSQEPSKRRRLQ</sequence>
<dbReference type="OrthoDB" id="3631489at2759"/>
<dbReference type="EMBL" id="BOLY01000001">
    <property type="protein sequence ID" value="GIZ37983.1"/>
    <property type="molecule type" value="Genomic_DNA"/>
</dbReference>
<dbReference type="AlphaFoldDB" id="A0A9P3F8P2"/>
<feature type="region of interest" description="Disordered" evidence="1">
    <location>
        <begin position="143"/>
        <end position="230"/>
    </location>
</feature>
<evidence type="ECO:0000256" key="1">
    <source>
        <dbReference type="SAM" id="MobiDB-lite"/>
    </source>
</evidence>
<evidence type="ECO:0000313" key="2">
    <source>
        <dbReference type="EMBL" id="GIZ37983.1"/>
    </source>
</evidence>
<dbReference type="GeneID" id="68286985"/>
<reference evidence="2 3" key="1">
    <citation type="submission" date="2021-01" db="EMBL/GenBank/DDBJ databases">
        <title>Cercospora kikuchii MAFF 305040 whole genome shotgun sequence.</title>
        <authorList>
            <person name="Kashiwa T."/>
            <person name="Suzuki T."/>
        </authorList>
    </citation>
    <scope>NUCLEOTIDE SEQUENCE [LARGE SCALE GENOMIC DNA]</scope>
    <source>
        <strain evidence="2 3">MAFF 305040</strain>
    </source>
</reference>
<feature type="compositionally biased region" description="Basic and acidic residues" evidence="1">
    <location>
        <begin position="166"/>
        <end position="175"/>
    </location>
</feature>
<dbReference type="RefSeq" id="XP_044652470.1">
    <property type="nucleotide sequence ID" value="XM_044796535.1"/>
</dbReference>
<keyword evidence="3" id="KW-1185">Reference proteome</keyword>
<name>A0A9P3F8P2_9PEZI</name>
<gene>
    <name evidence="2" type="ORF">CKM354_000141000</name>
</gene>
<proteinExistence type="predicted"/>